<accession>A0A0F9IVI0</accession>
<gene>
    <name evidence="1" type="ORF">LCGC14_1609380</name>
</gene>
<dbReference type="AlphaFoldDB" id="A0A0F9IVI0"/>
<reference evidence="1" key="1">
    <citation type="journal article" date="2015" name="Nature">
        <title>Complex archaea that bridge the gap between prokaryotes and eukaryotes.</title>
        <authorList>
            <person name="Spang A."/>
            <person name="Saw J.H."/>
            <person name="Jorgensen S.L."/>
            <person name="Zaremba-Niedzwiedzka K."/>
            <person name="Martijn J."/>
            <person name="Lind A.E."/>
            <person name="van Eijk R."/>
            <person name="Schleper C."/>
            <person name="Guy L."/>
            <person name="Ettema T.J."/>
        </authorList>
    </citation>
    <scope>NUCLEOTIDE SEQUENCE</scope>
</reference>
<comment type="caution">
    <text evidence="1">The sequence shown here is derived from an EMBL/GenBank/DDBJ whole genome shotgun (WGS) entry which is preliminary data.</text>
</comment>
<feature type="non-terminal residue" evidence="1">
    <location>
        <position position="1"/>
    </location>
</feature>
<organism evidence="1">
    <name type="scientific">marine sediment metagenome</name>
    <dbReference type="NCBI Taxonomy" id="412755"/>
    <lineage>
        <taxon>unclassified sequences</taxon>
        <taxon>metagenomes</taxon>
        <taxon>ecological metagenomes</taxon>
    </lineage>
</organism>
<sequence length="27" mass="3326">ELEEKISEDDLFRIAWLTPEENYQQTK</sequence>
<evidence type="ECO:0000313" key="1">
    <source>
        <dbReference type="EMBL" id="KKM24014.1"/>
    </source>
</evidence>
<protein>
    <submittedName>
        <fullName evidence="1">Uncharacterized protein</fullName>
    </submittedName>
</protein>
<name>A0A0F9IVI0_9ZZZZ</name>
<proteinExistence type="predicted"/>
<dbReference type="EMBL" id="LAZR01013010">
    <property type="protein sequence ID" value="KKM24014.1"/>
    <property type="molecule type" value="Genomic_DNA"/>
</dbReference>